<keyword evidence="15 22" id="KW-0675">Receptor</keyword>
<keyword evidence="3" id="KW-0597">Phosphoprotein</keyword>
<dbReference type="GO" id="GO:0005007">
    <property type="term" value="F:fibroblast growth factor receptor activity"/>
    <property type="evidence" value="ECO:0007669"/>
    <property type="project" value="TreeGrafter"/>
</dbReference>
<keyword evidence="6 20" id="KW-0732">Signal</keyword>
<dbReference type="OrthoDB" id="6244905at2759"/>
<dbReference type="GO" id="GO:0005524">
    <property type="term" value="F:ATP binding"/>
    <property type="evidence" value="ECO:0007669"/>
    <property type="project" value="UniProtKB-KW"/>
</dbReference>
<dbReference type="InterPro" id="IPR036179">
    <property type="entry name" value="Ig-like_dom_sf"/>
</dbReference>
<dbReference type="InterPro" id="IPR007110">
    <property type="entry name" value="Ig-like_dom"/>
</dbReference>
<comment type="caution">
    <text evidence="22">The sequence shown here is derived from an EMBL/GenBank/DDBJ whole genome shotgun (WGS) entry which is preliminary data.</text>
</comment>
<evidence type="ECO:0000256" key="15">
    <source>
        <dbReference type="ARBA" id="ARBA00023170"/>
    </source>
</evidence>
<evidence type="ECO:0000313" key="23">
    <source>
        <dbReference type="Proteomes" id="UP001152320"/>
    </source>
</evidence>
<dbReference type="GO" id="GO:0005886">
    <property type="term" value="C:plasma membrane"/>
    <property type="evidence" value="ECO:0007669"/>
    <property type="project" value="TreeGrafter"/>
</dbReference>
<evidence type="ECO:0000256" key="3">
    <source>
        <dbReference type="ARBA" id="ARBA00022553"/>
    </source>
</evidence>
<dbReference type="FunFam" id="2.60.40.10:FF:000020">
    <property type="entry name" value="Fibroblast growth factor receptor"/>
    <property type="match status" value="1"/>
</dbReference>
<dbReference type="PROSITE" id="PS50835">
    <property type="entry name" value="IG_LIKE"/>
    <property type="match status" value="3"/>
</dbReference>
<keyword evidence="7" id="KW-0677">Repeat</keyword>
<feature type="region of interest" description="Disordered" evidence="18">
    <location>
        <begin position="122"/>
        <end position="147"/>
    </location>
</feature>
<dbReference type="FunFam" id="2.60.40.10:FF:000016">
    <property type="entry name" value="Fibroblast growth factor receptor"/>
    <property type="match status" value="1"/>
</dbReference>
<dbReference type="SMART" id="SM00408">
    <property type="entry name" value="IGc2"/>
    <property type="match status" value="3"/>
</dbReference>
<evidence type="ECO:0000256" key="11">
    <source>
        <dbReference type="ARBA" id="ARBA00022989"/>
    </source>
</evidence>
<evidence type="ECO:0000256" key="2">
    <source>
        <dbReference type="ARBA" id="ARBA00011902"/>
    </source>
</evidence>
<evidence type="ECO:0000313" key="22">
    <source>
        <dbReference type="EMBL" id="KAJ8026171.1"/>
    </source>
</evidence>
<reference evidence="22" key="1">
    <citation type="submission" date="2021-10" db="EMBL/GenBank/DDBJ databases">
        <title>Tropical sea cucumber genome reveals ecological adaptation and Cuvierian tubules defense mechanism.</title>
        <authorList>
            <person name="Chen T."/>
        </authorList>
    </citation>
    <scope>NUCLEOTIDE SEQUENCE</scope>
    <source>
        <strain evidence="22">Nanhai2018</strain>
        <tissue evidence="22">Muscle</tissue>
    </source>
</reference>
<proteinExistence type="predicted"/>
<feature type="region of interest" description="Disordered" evidence="18">
    <location>
        <begin position="452"/>
        <end position="472"/>
    </location>
</feature>
<dbReference type="Proteomes" id="UP001152320">
    <property type="component" value="Chromosome 17"/>
</dbReference>
<dbReference type="Pfam" id="PF07679">
    <property type="entry name" value="I-set"/>
    <property type="match status" value="2"/>
</dbReference>
<keyword evidence="13" id="KW-0829">Tyrosine-protein kinase</keyword>
<evidence type="ECO:0000259" key="21">
    <source>
        <dbReference type="PROSITE" id="PS50835"/>
    </source>
</evidence>
<keyword evidence="17" id="KW-0393">Immunoglobulin domain</keyword>
<dbReference type="InterPro" id="IPR003599">
    <property type="entry name" value="Ig_sub"/>
</dbReference>
<evidence type="ECO:0000256" key="4">
    <source>
        <dbReference type="ARBA" id="ARBA00022679"/>
    </source>
</evidence>
<sequence length="528" mass="58571">MELSVLSLVILLGALSQLTLGDVRGPPKIEAKSVERYIKTFVGSTVRLRCPVVAYPPALTMWKKDGGSINSIWERFKVKKSGLRIEDVVQGDSGIYVCIATNGFGTAKLNITLSVVVEPSPAPSESSVVTSQPSENDDKQGVPPVFSKPEKMAKKTYTIPMRGVVRLRCRATGKPKPHIIWKKDGRTMSYKELGLDDISKKPWVLELINVQEEDSGEYTCIVTNKYGRINATYVLQVIGPVTNKPILESEHPVNTTVEYGGTTSFQCRVKSDLKPRIQWLKRVEPHNAHLYQNTSIEMYGHKYVVIPTGEALSRADGIYVNKLVIPHATEKDAGMYICMGANRNGYSFKSAFLEVLEDPNKRVLAADKKPSKSNGVMSTQLKLVLIVALPLTSALLFVILVLACTYNINQRNPRGSSYPRGHQSAQKDYKTDYKQNISSYHHNFTRTSGSNPYFDPPPSESEHSALTCSHSNLPSDGYKTSSDKVFGRYIDMPFNPPSLYSDTTLNSHRSLSAGRVLNLSNQHHLATC</sequence>
<dbReference type="PANTHER" id="PTHR19890:SF10">
    <property type="entry name" value="FIBROBLAST GROWTH FACTOR RECEPTOR-LIKE 1"/>
    <property type="match status" value="1"/>
</dbReference>
<feature type="transmembrane region" description="Helical" evidence="19">
    <location>
        <begin position="383"/>
        <end position="408"/>
    </location>
</feature>
<protein>
    <recommendedName>
        <fullName evidence="2">receptor protein-tyrosine kinase</fullName>
        <ecNumber evidence="2">2.7.10.1</ecNumber>
    </recommendedName>
</protein>
<dbReference type="InterPro" id="IPR013098">
    <property type="entry name" value="Ig_I-set"/>
</dbReference>
<dbReference type="InterPro" id="IPR052615">
    <property type="entry name" value="FGFRL"/>
</dbReference>
<evidence type="ECO:0000256" key="12">
    <source>
        <dbReference type="ARBA" id="ARBA00023136"/>
    </source>
</evidence>
<evidence type="ECO:0000256" key="16">
    <source>
        <dbReference type="ARBA" id="ARBA00023180"/>
    </source>
</evidence>
<keyword evidence="23" id="KW-1185">Reference proteome</keyword>
<feature type="domain" description="Ig-like" evidence="21">
    <location>
        <begin position="245"/>
        <end position="354"/>
    </location>
</feature>
<dbReference type="Pfam" id="PF13927">
    <property type="entry name" value="Ig_3"/>
    <property type="match status" value="1"/>
</dbReference>
<dbReference type="FunFam" id="2.60.40.10:FF:000593">
    <property type="entry name" value="Fibroblast growth factor receptor-like 1"/>
    <property type="match status" value="1"/>
</dbReference>
<feature type="chain" id="PRO_5040406969" description="receptor protein-tyrosine kinase" evidence="20">
    <location>
        <begin position="22"/>
        <end position="528"/>
    </location>
</feature>
<dbReference type="Gene3D" id="2.60.40.10">
    <property type="entry name" value="Immunoglobulins"/>
    <property type="match status" value="3"/>
</dbReference>
<evidence type="ECO:0000256" key="13">
    <source>
        <dbReference type="ARBA" id="ARBA00023137"/>
    </source>
</evidence>
<evidence type="ECO:0000256" key="1">
    <source>
        <dbReference type="ARBA" id="ARBA00004167"/>
    </source>
</evidence>
<dbReference type="GO" id="GO:0017134">
    <property type="term" value="F:fibroblast growth factor binding"/>
    <property type="evidence" value="ECO:0007669"/>
    <property type="project" value="TreeGrafter"/>
</dbReference>
<evidence type="ECO:0000256" key="9">
    <source>
        <dbReference type="ARBA" id="ARBA00022777"/>
    </source>
</evidence>
<evidence type="ECO:0000256" key="17">
    <source>
        <dbReference type="ARBA" id="ARBA00023319"/>
    </source>
</evidence>
<accession>A0A9Q0YR14</accession>
<feature type="domain" description="Ig-like" evidence="21">
    <location>
        <begin position="27"/>
        <end position="114"/>
    </location>
</feature>
<keyword evidence="8" id="KW-0547">Nucleotide-binding</keyword>
<dbReference type="SMART" id="SM00409">
    <property type="entry name" value="IG"/>
    <property type="match status" value="3"/>
</dbReference>
<dbReference type="EC" id="2.7.10.1" evidence="2"/>
<dbReference type="AlphaFoldDB" id="A0A9Q0YR14"/>
<evidence type="ECO:0000256" key="14">
    <source>
        <dbReference type="ARBA" id="ARBA00023157"/>
    </source>
</evidence>
<keyword evidence="11 19" id="KW-1133">Transmembrane helix</keyword>
<keyword evidence="14" id="KW-1015">Disulfide bond</keyword>
<dbReference type="EMBL" id="JAIZAY010000017">
    <property type="protein sequence ID" value="KAJ8026171.1"/>
    <property type="molecule type" value="Genomic_DNA"/>
</dbReference>
<feature type="domain" description="Ig-like" evidence="21">
    <location>
        <begin position="143"/>
        <end position="236"/>
    </location>
</feature>
<keyword evidence="9" id="KW-0418">Kinase</keyword>
<keyword evidence="12 19" id="KW-0472">Membrane</keyword>
<comment type="subcellular location">
    <subcellularLocation>
        <location evidence="1">Membrane</location>
        <topology evidence="1">Single-pass membrane protein</topology>
    </subcellularLocation>
</comment>
<dbReference type="PANTHER" id="PTHR19890">
    <property type="entry name" value="FIBROBLAST GROWTH FACTOR RECEPTOR"/>
    <property type="match status" value="1"/>
</dbReference>
<keyword evidence="5 19" id="KW-0812">Transmembrane</keyword>
<evidence type="ECO:0000256" key="5">
    <source>
        <dbReference type="ARBA" id="ARBA00022692"/>
    </source>
</evidence>
<name>A0A9Q0YR14_HOLLE</name>
<keyword evidence="4" id="KW-0808">Transferase</keyword>
<evidence type="ECO:0000256" key="19">
    <source>
        <dbReference type="SAM" id="Phobius"/>
    </source>
</evidence>
<evidence type="ECO:0000256" key="6">
    <source>
        <dbReference type="ARBA" id="ARBA00022729"/>
    </source>
</evidence>
<evidence type="ECO:0000256" key="20">
    <source>
        <dbReference type="SAM" id="SignalP"/>
    </source>
</evidence>
<evidence type="ECO:0000256" key="7">
    <source>
        <dbReference type="ARBA" id="ARBA00022737"/>
    </source>
</evidence>
<evidence type="ECO:0000256" key="18">
    <source>
        <dbReference type="SAM" id="MobiDB-lite"/>
    </source>
</evidence>
<keyword evidence="16" id="KW-0325">Glycoprotein</keyword>
<feature type="signal peptide" evidence="20">
    <location>
        <begin position="1"/>
        <end position="21"/>
    </location>
</feature>
<dbReference type="InterPro" id="IPR003598">
    <property type="entry name" value="Ig_sub2"/>
</dbReference>
<evidence type="ECO:0000256" key="10">
    <source>
        <dbReference type="ARBA" id="ARBA00022840"/>
    </source>
</evidence>
<dbReference type="SUPFAM" id="SSF48726">
    <property type="entry name" value="Immunoglobulin"/>
    <property type="match status" value="3"/>
</dbReference>
<gene>
    <name evidence="22" type="ORF">HOLleu_33934</name>
</gene>
<dbReference type="InterPro" id="IPR013783">
    <property type="entry name" value="Ig-like_fold"/>
</dbReference>
<evidence type="ECO:0000256" key="8">
    <source>
        <dbReference type="ARBA" id="ARBA00022741"/>
    </source>
</evidence>
<keyword evidence="10" id="KW-0067">ATP-binding</keyword>
<organism evidence="22 23">
    <name type="scientific">Holothuria leucospilota</name>
    <name type="common">Black long sea cucumber</name>
    <name type="synonym">Mertensiothuria leucospilota</name>
    <dbReference type="NCBI Taxonomy" id="206669"/>
    <lineage>
        <taxon>Eukaryota</taxon>
        <taxon>Metazoa</taxon>
        <taxon>Echinodermata</taxon>
        <taxon>Eleutherozoa</taxon>
        <taxon>Echinozoa</taxon>
        <taxon>Holothuroidea</taxon>
        <taxon>Aspidochirotacea</taxon>
        <taxon>Aspidochirotida</taxon>
        <taxon>Holothuriidae</taxon>
        <taxon>Holothuria</taxon>
    </lineage>
</organism>